<sequence>MPHNKLVVIETNQPPSLSGNRKEMPQQISAMKGVTFIQNKKVSLLLLISSLCFGKIIAVP</sequence>
<comment type="caution">
    <text evidence="1">The sequence shown here is derived from an EMBL/GenBank/DDBJ whole genome shotgun (WGS) entry which is preliminary data.</text>
</comment>
<gene>
    <name evidence="1" type="ORF">B5F96_17700</name>
</gene>
<protein>
    <submittedName>
        <fullName evidence="1">Uncharacterized protein</fullName>
    </submittedName>
</protein>
<evidence type="ECO:0000313" key="1">
    <source>
        <dbReference type="EMBL" id="OUO01606.1"/>
    </source>
</evidence>
<accession>A0A9Q5SMX3</accession>
<dbReference type="AlphaFoldDB" id="A0A9Q5SMX3"/>
<name>A0A9Q5SMX3_9BACT</name>
<organism evidence="1 2">
    <name type="scientific">Parabacteroides johnsonii</name>
    <dbReference type="NCBI Taxonomy" id="387661"/>
    <lineage>
        <taxon>Bacteria</taxon>
        <taxon>Pseudomonadati</taxon>
        <taxon>Bacteroidota</taxon>
        <taxon>Bacteroidia</taxon>
        <taxon>Bacteroidales</taxon>
        <taxon>Tannerellaceae</taxon>
        <taxon>Parabacteroides</taxon>
    </lineage>
</organism>
<evidence type="ECO:0000313" key="2">
    <source>
        <dbReference type="Proteomes" id="UP000195975"/>
    </source>
</evidence>
<reference evidence="2" key="1">
    <citation type="submission" date="2017-04" db="EMBL/GenBank/DDBJ databases">
        <title>Function of individual gut microbiota members based on whole genome sequencing of pure cultures obtained from chicken caecum.</title>
        <authorList>
            <person name="Medvecky M."/>
            <person name="Cejkova D."/>
            <person name="Polansky O."/>
            <person name="Karasova D."/>
            <person name="Kubasova T."/>
            <person name="Cizek A."/>
            <person name="Rychlik I."/>
        </authorList>
    </citation>
    <scope>NUCLEOTIDE SEQUENCE [LARGE SCALE GENOMIC DNA]</scope>
    <source>
        <strain evidence="2">An42</strain>
    </source>
</reference>
<dbReference type="EMBL" id="NFIJ01000033">
    <property type="protein sequence ID" value="OUO01606.1"/>
    <property type="molecule type" value="Genomic_DNA"/>
</dbReference>
<proteinExistence type="predicted"/>
<dbReference type="Proteomes" id="UP000195975">
    <property type="component" value="Unassembled WGS sequence"/>
</dbReference>